<dbReference type="EC" id="3.1.4.-" evidence="2"/>
<organism evidence="4 6">
    <name type="scientific">Holdemania massiliensis</name>
    <dbReference type="NCBI Taxonomy" id="1468449"/>
    <lineage>
        <taxon>Bacteria</taxon>
        <taxon>Bacillati</taxon>
        <taxon>Bacillota</taxon>
        <taxon>Erysipelotrichia</taxon>
        <taxon>Erysipelotrichales</taxon>
        <taxon>Erysipelotrichaceae</taxon>
        <taxon>Holdemania</taxon>
    </lineage>
</organism>
<dbReference type="Proteomes" id="UP000480929">
    <property type="component" value="Unassembled WGS sequence"/>
</dbReference>
<dbReference type="InterPro" id="IPR000979">
    <property type="entry name" value="Phosphodiesterase_MJ0936/Vps29"/>
</dbReference>
<dbReference type="EMBL" id="WKPI01000003">
    <property type="protein sequence ID" value="MSC32232.1"/>
    <property type="molecule type" value="Genomic_DNA"/>
</dbReference>
<name>A0A6N7S4X6_9FIRM</name>
<dbReference type="Proteomes" id="UP000433575">
    <property type="component" value="Unassembled WGS sequence"/>
</dbReference>
<dbReference type="InterPro" id="IPR029052">
    <property type="entry name" value="Metallo-depent_PP-like"/>
</dbReference>
<dbReference type="AlphaFoldDB" id="A0A6N7S4X6"/>
<evidence type="ECO:0000313" key="4">
    <source>
        <dbReference type="EMBL" id="MSA88685.1"/>
    </source>
</evidence>
<keyword evidence="2" id="KW-0479">Metal-binding</keyword>
<dbReference type="RefSeq" id="WP_154238182.1">
    <property type="nucleotide sequence ID" value="NZ_CALJPI010000144.1"/>
</dbReference>
<dbReference type="GO" id="GO:0016791">
    <property type="term" value="F:phosphatase activity"/>
    <property type="evidence" value="ECO:0007669"/>
    <property type="project" value="TreeGrafter"/>
</dbReference>
<dbReference type="EMBL" id="WKPJ01000004">
    <property type="protein sequence ID" value="MSA88685.1"/>
    <property type="molecule type" value="Genomic_DNA"/>
</dbReference>
<dbReference type="GO" id="GO:0005737">
    <property type="term" value="C:cytoplasm"/>
    <property type="evidence" value="ECO:0007669"/>
    <property type="project" value="TreeGrafter"/>
</dbReference>
<feature type="domain" description="Calcineurin-like phosphoesterase" evidence="3">
    <location>
        <begin position="1"/>
        <end position="173"/>
    </location>
</feature>
<evidence type="ECO:0000313" key="6">
    <source>
        <dbReference type="Proteomes" id="UP000433575"/>
    </source>
</evidence>
<reference evidence="6 7" key="1">
    <citation type="journal article" date="2019" name="Nat. Med.">
        <title>A library of human gut bacterial isolates paired with longitudinal multiomics data enables mechanistic microbiome research.</title>
        <authorList>
            <person name="Poyet M."/>
            <person name="Groussin M."/>
            <person name="Gibbons S.M."/>
            <person name="Avila-Pacheco J."/>
            <person name="Jiang X."/>
            <person name="Kearney S.M."/>
            <person name="Perrotta A.R."/>
            <person name="Berdy B."/>
            <person name="Zhao S."/>
            <person name="Lieberman T.D."/>
            <person name="Swanson P.K."/>
            <person name="Smith M."/>
            <person name="Roesemann S."/>
            <person name="Alexander J.E."/>
            <person name="Rich S.A."/>
            <person name="Livny J."/>
            <person name="Vlamakis H."/>
            <person name="Clish C."/>
            <person name="Bullock K."/>
            <person name="Deik A."/>
            <person name="Scott J."/>
            <person name="Pierce K.A."/>
            <person name="Xavier R.J."/>
            <person name="Alm E.J."/>
        </authorList>
    </citation>
    <scope>NUCLEOTIDE SEQUENCE [LARGE SCALE GENOMIC DNA]</scope>
    <source>
        <strain evidence="4 6">BIOML-A4</strain>
        <strain evidence="5 7">BIOML-A5</strain>
    </source>
</reference>
<comment type="similarity">
    <text evidence="1 2">Belongs to the metallophosphoesterase superfamily. YfcE family.</text>
</comment>
<dbReference type="PANTHER" id="PTHR42850:SF2">
    <property type="entry name" value="BLL5683 PROTEIN"/>
    <property type="match status" value="1"/>
</dbReference>
<evidence type="ECO:0000256" key="2">
    <source>
        <dbReference type="RuleBase" id="RU362039"/>
    </source>
</evidence>
<dbReference type="Gene3D" id="3.60.21.10">
    <property type="match status" value="1"/>
</dbReference>
<dbReference type="Pfam" id="PF12850">
    <property type="entry name" value="Metallophos_2"/>
    <property type="match status" value="1"/>
</dbReference>
<dbReference type="InterPro" id="IPR024654">
    <property type="entry name" value="Calcineurin-like_PHP_lpxH"/>
</dbReference>
<dbReference type="NCBIfam" id="TIGR00040">
    <property type="entry name" value="yfcE"/>
    <property type="match status" value="1"/>
</dbReference>
<evidence type="ECO:0000256" key="1">
    <source>
        <dbReference type="ARBA" id="ARBA00008950"/>
    </source>
</evidence>
<evidence type="ECO:0000313" key="7">
    <source>
        <dbReference type="Proteomes" id="UP000480929"/>
    </source>
</evidence>
<dbReference type="GO" id="GO:0046872">
    <property type="term" value="F:metal ion binding"/>
    <property type="evidence" value="ECO:0007669"/>
    <property type="project" value="UniProtKB-KW"/>
</dbReference>
<evidence type="ECO:0000259" key="3">
    <source>
        <dbReference type="Pfam" id="PF12850"/>
    </source>
</evidence>
<dbReference type="OrthoDB" id="9800565at2"/>
<protein>
    <recommendedName>
        <fullName evidence="2">Phosphoesterase</fullName>
        <ecNumber evidence="2">3.1.4.-</ecNumber>
    </recommendedName>
</protein>
<evidence type="ECO:0000313" key="5">
    <source>
        <dbReference type="EMBL" id="MSC32232.1"/>
    </source>
</evidence>
<comment type="cofactor">
    <cofactor evidence="2">
        <name>a divalent metal cation</name>
        <dbReference type="ChEBI" id="CHEBI:60240"/>
    </cofactor>
</comment>
<accession>A0A6N7S4X6</accession>
<dbReference type="InterPro" id="IPR050126">
    <property type="entry name" value="Ap4A_hydrolase"/>
</dbReference>
<proteinExistence type="inferred from homology"/>
<comment type="caution">
    <text evidence="4">The sequence shown here is derived from an EMBL/GenBank/DDBJ whole genome shotgun (WGS) entry which is preliminary data.</text>
</comment>
<dbReference type="SUPFAM" id="SSF56300">
    <property type="entry name" value="Metallo-dependent phosphatases"/>
    <property type="match status" value="1"/>
</dbReference>
<dbReference type="PANTHER" id="PTHR42850">
    <property type="entry name" value="METALLOPHOSPHOESTERASE"/>
    <property type="match status" value="1"/>
</dbReference>
<keyword evidence="7" id="KW-1185">Reference proteome</keyword>
<gene>
    <name evidence="5" type="ORF">GKD88_03760</name>
    <name evidence="4" type="ORF">GKE08_05030</name>
</gene>
<sequence length="187" mass="20993">MKLAVLSDVHGKDEKLRSIAGKLSAADKILFLGDLFTEGDDPNACWELLTQLHTDVWIMGNTDEWLCEDYDVSTLNALCRQEALEAKAKMNPITLKAIQKWNKEKKFKLGSCSILCVHDYPLTDSLSGMKNKVYSSGADLILCGHTHKPALLRFENKMIINPGAVCEGQYVLIEIEENIESIEFINF</sequence>